<feature type="transmembrane region" description="Helical" evidence="1">
    <location>
        <begin position="100"/>
        <end position="120"/>
    </location>
</feature>
<feature type="transmembrane region" description="Helical" evidence="1">
    <location>
        <begin position="132"/>
        <end position="149"/>
    </location>
</feature>
<organism evidence="2 3">
    <name type="scientific">Kouleothrix aurantiaca</name>
    <dbReference type="NCBI Taxonomy" id="186479"/>
    <lineage>
        <taxon>Bacteria</taxon>
        <taxon>Bacillati</taxon>
        <taxon>Chloroflexota</taxon>
        <taxon>Chloroflexia</taxon>
        <taxon>Chloroflexales</taxon>
        <taxon>Roseiflexineae</taxon>
        <taxon>Roseiflexaceae</taxon>
        <taxon>Kouleothrix</taxon>
    </lineage>
</organism>
<sequence length="193" mass="19850">MAQVQTQRAARVISALQIAIIVLVVITAFVHLQRGIGMLAGGGPGGFAGRPRLGNGQGGPPPGGFQANGQNGTVPAGGFQGGGRGLGLGFAIMRMLPIPLPYLFLLSGIGYLVLVGALNLPALSAYRSAIRWLLIAFAAVTIIMYFLISGFRFNLVGYLDKAVEVALIVLLLIDGQRAVAKTSPPATDPGASA</sequence>
<dbReference type="AlphaFoldDB" id="A0A0P9DAC5"/>
<evidence type="ECO:0000313" key="2">
    <source>
        <dbReference type="EMBL" id="KPV49523.1"/>
    </source>
</evidence>
<evidence type="ECO:0000313" key="3">
    <source>
        <dbReference type="Proteomes" id="UP000050509"/>
    </source>
</evidence>
<reference evidence="2 3" key="1">
    <citation type="submission" date="2015-09" db="EMBL/GenBank/DDBJ databases">
        <title>Draft genome sequence of Kouleothrix aurantiaca JCM 19913.</title>
        <authorList>
            <person name="Hemp J."/>
        </authorList>
    </citation>
    <scope>NUCLEOTIDE SEQUENCE [LARGE SCALE GENOMIC DNA]</scope>
    <source>
        <strain evidence="2 3">COM-B</strain>
    </source>
</reference>
<comment type="caution">
    <text evidence="2">The sequence shown here is derived from an EMBL/GenBank/DDBJ whole genome shotgun (WGS) entry which is preliminary data.</text>
</comment>
<keyword evidence="3" id="KW-1185">Reference proteome</keyword>
<keyword evidence="1" id="KW-1133">Transmembrane helix</keyword>
<keyword evidence="1" id="KW-0812">Transmembrane</keyword>
<dbReference type="Proteomes" id="UP000050509">
    <property type="component" value="Unassembled WGS sequence"/>
</dbReference>
<protein>
    <submittedName>
        <fullName evidence="2">Uncharacterized protein</fullName>
    </submittedName>
</protein>
<dbReference type="EMBL" id="LJCR01001912">
    <property type="protein sequence ID" value="KPV49523.1"/>
    <property type="molecule type" value="Genomic_DNA"/>
</dbReference>
<accession>A0A0P9DAC5</accession>
<gene>
    <name evidence="2" type="ORF">SE17_32115</name>
</gene>
<keyword evidence="1" id="KW-0472">Membrane</keyword>
<feature type="transmembrane region" description="Helical" evidence="1">
    <location>
        <begin position="12"/>
        <end position="32"/>
    </location>
</feature>
<evidence type="ECO:0000256" key="1">
    <source>
        <dbReference type="SAM" id="Phobius"/>
    </source>
</evidence>
<proteinExistence type="predicted"/>
<name>A0A0P9DAC5_9CHLR</name>